<accession>A0ABD1DSW5</accession>
<evidence type="ECO:0000259" key="1">
    <source>
        <dbReference type="Pfam" id="PF03184"/>
    </source>
</evidence>
<evidence type="ECO:0000313" key="2">
    <source>
        <dbReference type="EMBL" id="KAL1402529.1"/>
    </source>
</evidence>
<reference evidence="2 3" key="1">
    <citation type="submission" date="2024-05" db="EMBL/GenBank/DDBJ databases">
        <title>Culex pipiens pipiens assembly and annotation.</title>
        <authorList>
            <person name="Alout H."/>
            <person name="Durand T."/>
        </authorList>
    </citation>
    <scope>NUCLEOTIDE SEQUENCE [LARGE SCALE GENOMIC DNA]</scope>
    <source>
        <strain evidence="2">HA-2024</strain>
        <tissue evidence="2">Whole body</tissue>
    </source>
</reference>
<proteinExistence type="predicted"/>
<dbReference type="InterPro" id="IPR050863">
    <property type="entry name" value="CenT-Element_Derived"/>
</dbReference>
<gene>
    <name evidence="2" type="ORF">pipiens_006060</name>
</gene>
<name>A0ABD1DSW5_CULPP</name>
<feature type="domain" description="DDE-1" evidence="1">
    <location>
        <begin position="2"/>
        <end position="176"/>
    </location>
</feature>
<dbReference type="InterPro" id="IPR004875">
    <property type="entry name" value="DDE_SF_endonuclease_dom"/>
</dbReference>
<evidence type="ECO:0000313" key="3">
    <source>
        <dbReference type="Proteomes" id="UP001562425"/>
    </source>
</evidence>
<dbReference type="Gene3D" id="3.30.420.10">
    <property type="entry name" value="Ribonuclease H-like superfamily/Ribonuclease H"/>
    <property type="match status" value="1"/>
</dbReference>
<dbReference type="EMBL" id="JBEHCU010002862">
    <property type="protein sequence ID" value="KAL1402529.1"/>
    <property type="molecule type" value="Genomic_DNA"/>
</dbReference>
<organism evidence="2 3">
    <name type="scientific">Culex pipiens pipiens</name>
    <name type="common">Northern house mosquito</name>
    <dbReference type="NCBI Taxonomy" id="38569"/>
    <lineage>
        <taxon>Eukaryota</taxon>
        <taxon>Metazoa</taxon>
        <taxon>Ecdysozoa</taxon>
        <taxon>Arthropoda</taxon>
        <taxon>Hexapoda</taxon>
        <taxon>Insecta</taxon>
        <taxon>Pterygota</taxon>
        <taxon>Neoptera</taxon>
        <taxon>Endopterygota</taxon>
        <taxon>Diptera</taxon>
        <taxon>Nematocera</taxon>
        <taxon>Culicoidea</taxon>
        <taxon>Culicidae</taxon>
        <taxon>Culicinae</taxon>
        <taxon>Culicini</taxon>
        <taxon>Culex</taxon>
        <taxon>Culex</taxon>
    </lineage>
</organism>
<dbReference type="AlphaFoldDB" id="A0ABD1DSW5"/>
<dbReference type="PANTHER" id="PTHR19303">
    <property type="entry name" value="TRANSPOSON"/>
    <property type="match status" value="1"/>
</dbReference>
<dbReference type="InterPro" id="IPR036397">
    <property type="entry name" value="RNaseH_sf"/>
</dbReference>
<comment type="caution">
    <text evidence="2">The sequence shown here is derived from an EMBL/GenBank/DDBJ whole genome shotgun (WGS) entry which is preliminary data.</text>
</comment>
<keyword evidence="3" id="KW-1185">Reference proteome</keyword>
<dbReference type="Pfam" id="PF03184">
    <property type="entry name" value="DDE_1"/>
    <property type="match status" value="1"/>
</dbReference>
<protein>
    <recommendedName>
        <fullName evidence="1">DDE-1 domain-containing protein</fullName>
    </recommendedName>
</protein>
<dbReference type="Proteomes" id="UP001562425">
    <property type="component" value="Unassembled WGS sequence"/>
</dbReference>
<dbReference type="PANTHER" id="PTHR19303:SF73">
    <property type="entry name" value="PROTEIN PDC2"/>
    <property type="match status" value="1"/>
</dbReference>
<sequence length="312" mass="36065">MPCSNIDGSNKLPLMLIGTAENPRTLPKGKSSLPVYYKGSKKAWMNRLLFKEWFHGQFVPSVRKFSAENGREPRALLVLDNCSAHHDGGDVLENDDGKIKVIFLPPNVTALGQPMDQGVINAVKKRYKKKLMLHLLLDDQEALFEDRLKNVSLRQTIDWLDQAWTEISSKTIEGSWHVLALVQDTARFFPDDPTNDEIKDWLNDKVCDKNCNLIVGDCDVYTDQEIIDSVLARDDKDSFDFDEDWLIEEPVDESILVERFDEGREEHQKSIECVDFLIALMDRREDAAESIRLRSLRSKLVETEWQRRRRED</sequence>